<feature type="region of interest" description="Disordered" evidence="1">
    <location>
        <begin position="1"/>
        <end position="43"/>
    </location>
</feature>
<evidence type="ECO:0008006" key="4">
    <source>
        <dbReference type="Google" id="ProtNLM"/>
    </source>
</evidence>
<dbReference type="Proteomes" id="UP001352852">
    <property type="component" value="Unassembled WGS sequence"/>
</dbReference>
<feature type="non-terminal residue" evidence="2">
    <location>
        <position position="1"/>
    </location>
</feature>
<sequence>KVARSPCVVNLSSDTDAEEEEGGITTDSPEEVTEVSNEMHSREIRNETSETLLPRRHWSRRTASADGVLMVKSMLDLRMLDSYCLDSQEESAARAHTDNSCSLRRMRRQDVEPMIHRNRDELQSTVSLQVPSVREDDEVKTNQRPDFILLSLQSLNREDPVLFPDKWEDRISLMGRYQST</sequence>
<evidence type="ECO:0000256" key="1">
    <source>
        <dbReference type="SAM" id="MobiDB-lite"/>
    </source>
</evidence>
<evidence type="ECO:0000313" key="2">
    <source>
        <dbReference type="EMBL" id="MED6264996.1"/>
    </source>
</evidence>
<gene>
    <name evidence="2" type="ORF">CHARACLAT_020938</name>
</gene>
<accession>A0ABU7CPV0</accession>
<protein>
    <recommendedName>
        <fullName evidence="4">KAT8 regulatory NSL complex subunit 1</fullName>
    </recommendedName>
</protein>
<evidence type="ECO:0000313" key="3">
    <source>
        <dbReference type="Proteomes" id="UP001352852"/>
    </source>
</evidence>
<name>A0ABU7CPV0_9TELE</name>
<keyword evidence="3" id="KW-1185">Reference proteome</keyword>
<comment type="caution">
    <text evidence="2">The sequence shown here is derived from an EMBL/GenBank/DDBJ whole genome shotgun (WGS) entry which is preliminary data.</text>
</comment>
<feature type="compositionally biased region" description="Acidic residues" evidence="1">
    <location>
        <begin position="15"/>
        <end position="33"/>
    </location>
</feature>
<organism evidence="2 3">
    <name type="scientific">Characodon lateralis</name>
    <dbReference type="NCBI Taxonomy" id="208331"/>
    <lineage>
        <taxon>Eukaryota</taxon>
        <taxon>Metazoa</taxon>
        <taxon>Chordata</taxon>
        <taxon>Craniata</taxon>
        <taxon>Vertebrata</taxon>
        <taxon>Euteleostomi</taxon>
        <taxon>Actinopterygii</taxon>
        <taxon>Neopterygii</taxon>
        <taxon>Teleostei</taxon>
        <taxon>Neoteleostei</taxon>
        <taxon>Acanthomorphata</taxon>
        <taxon>Ovalentaria</taxon>
        <taxon>Atherinomorphae</taxon>
        <taxon>Cyprinodontiformes</taxon>
        <taxon>Goodeidae</taxon>
        <taxon>Characodon</taxon>
    </lineage>
</organism>
<reference evidence="2 3" key="1">
    <citation type="submission" date="2021-06" db="EMBL/GenBank/DDBJ databases">
        <authorList>
            <person name="Palmer J.M."/>
        </authorList>
    </citation>
    <scope>NUCLEOTIDE SEQUENCE [LARGE SCALE GENOMIC DNA]</scope>
    <source>
        <strain evidence="2 3">CL_MEX2019</strain>
        <tissue evidence="2">Muscle</tissue>
    </source>
</reference>
<dbReference type="EMBL" id="JAHUTJ010002008">
    <property type="protein sequence ID" value="MED6264996.1"/>
    <property type="molecule type" value="Genomic_DNA"/>
</dbReference>
<proteinExistence type="predicted"/>